<reference evidence="6" key="1">
    <citation type="submission" date="2021-04" db="EMBL/GenBank/DDBJ databases">
        <title>Phylogenetic analysis of Acidobacteriaceae.</title>
        <authorList>
            <person name="Qiu L."/>
            <person name="Zhang Q."/>
        </authorList>
    </citation>
    <scope>NUCLEOTIDE SEQUENCE</scope>
    <source>
        <strain evidence="6">DSM 25168</strain>
    </source>
</reference>
<dbReference type="InterPro" id="IPR011626">
    <property type="entry name" value="Alpha-macroglobulin_TED"/>
</dbReference>
<proteinExistence type="inferred from homology"/>
<evidence type="ECO:0000256" key="3">
    <source>
        <dbReference type="SAM" id="SignalP"/>
    </source>
</evidence>
<dbReference type="InterPro" id="IPR011625">
    <property type="entry name" value="A2M_N_BRD"/>
</dbReference>
<evidence type="ECO:0000256" key="2">
    <source>
        <dbReference type="SAM" id="MobiDB-lite"/>
    </source>
</evidence>
<dbReference type="Proteomes" id="UP001059380">
    <property type="component" value="Chromosome"/>
</dbReference>
<evidence type="ECO:0000313" key="7">
    <source>
        <dbReference type="Proteomes" id="UP001059380"/>
    </source>
</evidence>
<dbReference type="SMART" id="SM01360">
    <property type="entry name" value="A2M"/>
    <property type="match status" value="1"/>
</dbReference>
<organism evidence="6 7">
    <name type="scientific">Occallatibacter riparius</name>
    <dbReference type="NCBI Taxonomy" id="1002689"/>
    <lineage>
        <taxon>Bacteria</taxon>
        <taxon>Pseudomonadati</taxon>
        <taxon>Acidobacteriota</taxon>
        <taxon>Terriglobia</taxon>
        <taxon>Terriglobales</taxon>
        <taxon>Acidobacteriaceae</taxon>
        <taxon>Occallatibacter</taxon>
    </lineage>
</organism>
<dbReference type="Pfam" id="PF17791">
    <property type="entry name" value="MG3"/>
    <property type="match status" value="1"/>
</dbReference>
<dbReference type="PANTHER" id="PTHR40094">
    <property type="entry name" value="ALPHA-2-MACROGLOBULIN HOMOLOG"/>
    <property type="match status" value="1"/>
</dbReference>
<keyword evidence="7" id="KW-1185">Reference proteome</keyword>
<dbReference type="InterPro" id="IPR013783">
    <property type="entry name" value="Ig-like_fold"/>
</dbReference>
<dbReference type="SUPFAM" id="SSF48239">
    <property type="entry name" value="Terpenoid cyclases/Protein prenyltransferases"/>
    <property type="match status" value="1"/>
</dbReference>
<dbReference type="SMART" id="SM01419">
    <property type="entry name" value="Thiol-ester_cl"/>
    <property type="match status" value="1"/>
</dbReference>
<feature type="signal peptide" evidence="3">
    <location>
        <begin position="1"/>
        <end position="21"/>
    </location>
</feature>
<dbReference type="GO" id="GO:0004866">
    <property type="term" value="F:endopeptidase inhibitor activity"/>
    <property type="evidence" value="ECO:0007669"/>
    <property type="project" value="InterPro"/>
</dbReference>
<dbReference type="InterPro" id="IPR047565">
    <property type="entry name" value="Alpha-macroglob_thiol-ester_cl"/>
</dbReference>
<evidence type="ECO:0000256" key="1">
    <source>
        <dbReference type="ARBA" id="ARBA00010556"/>
    </source>
</evidence>
<dbReference type="InterPro" id="IPR002890">
    <property type="entry name" value="MG2"/>
</dbReference>
<dbReference type="Pfam" id="PF07703">
    <property type="entry name" value="A2M_BRD"/>
    <property type="match status" value="1"/>
</dbReference>
<dbReference type="CDD" id="cd02891">
    <property type="entry name" value="A2M_like"/>
    <property type="match status" value="1"/>
</dbReference>
<feature type="domain" description="Alpha-2-macroglobulin bait region" evidence="4">
    <location>
        <begin position="659"/>
        <end position="798"/>
    </location>
</feature>
<dbReference type="Pfam" id="PF17973">
    <property type="entry name" value="bMG10"/>
    <property type="match status" value="1"/>
</dbReference>
<comment type="similarity">
    <text evidence="1">Belongs to the protease inhibitor I39 (alpha-2-macroglobulin) family. Bacterial alpha-2-macroglobulin subfamily.</text>
</comment>
<evidence type="ECO:0000259" key="5">
    <source>
        <dbReference type="SMART" id="SM01360"/>
    </source>
</evidence>
<dbReference type="InterPro" id="IPR051802">
    <property type="entry name" value="YfhM-like"/>
</dbReference>
<evidence type="ECO:0000313" key="6">
    <source>
        <dbReference type="EMBL" id="UWZ82281.1"/>
    </source>
</evidence>
<dbReference type="InterPro" id="IPR001599">
    <property type="entry name" value="Macroglobln_a2"/>
</dbReference>
<dbReference type="GO" id="GO:0005615">
    <property type="term" value="C:extracellular space"/>
    <property type="evidence" value="ECO:0007669"/>
    <property type="project" value="InterPro"/>
</dbReference>
<dbReference type="Gene3D" id="2.20.130.20">
    <property type="match status" value="1"/>
</dbReference>
<dbReference type="Gene3D" id="1.50.10.20">
    <property type="match status" value="1"/>
</dbReference>
<dbReference type="PANTHER" id="PTHR40094:SF1">
    <property type="entry name" value="UBIQUITIN DOMAIN-CONTAINING PROTEIN"/>
    <property type="match status" value="1"/>
</dbReference>
<dbReference type="InterPro" id="IPR008930">
    <property type="entry name" value="Terpenoid_cyclase/PrenylTrfase"/>
</dbReference>
<feature type="chain" id="PRO_5039943288" evidence="3">
    <location>
        <begin position="22"/>
        <end position="1563"/>
    </location>
</feature>
<dbReference type="Gene3D" id="2.60.40.1930">
    <property type="match status" value="1"/>
</dbReference>
<dbReference type="Gene3D" id="2.60.40.10">
    <property type="entry name" value="Immunoglobulins"/>
    <property type="match status" value="1"/>
</dbReference>
<protein>
    <submittedName>
        <fullName evidence="6">MG2 domain-containing protein</fullName>
    </submittedName>
</protein>
<dbReference type="Pfam" id="PF07678">
    <property type="entry name" value="TED_complement"/>
    <property type="match status" value="1"/>
</dbReference>
<accession>A0A9J7BIG0</accession>
<dbReference type="EMBL" id="CP093313">
    <property type="protein sequence ID" value="UWZ82281.1"/>
    <property type="molecule type" value="Genomic_DNA"/>
</dbReference>
<dbReference type="Pfam" id="PF01835">
    <property type="entry name" value="MG2"/>
    <property type="match status" value="1"/>
</dbReference>
<keyword evidence="3" id="KW-0732">Signal</keyword>
<gene>
    <name evidence="6" type="ORF">MOP44_17065</name>
</gene>
<dbReference type="RefSeq" id="WP_260791448.1">
    <property type="nucleotide sequence ID" value="NZ_CP093313.1"/>
</dbReference>
<sequence length="1563" mass="171551">MNPRKLVVSVLFLVLCAAAAAKDAPRSFSLSTSRTFSPGESVKIQLFSRNVPEFEFRVYKVNDLEKFFAGLKDPHSFGEHGESPAEQIDQRTWLERIHDWKAHLWWTVRHFFRGQFTDGARDTFREQQGKLGKRSRIVGATQFAQIPILNQSQLVAKWKLQTPPAVVSETQQLPVEGLGKGVYLIEATDGTYKAYTVAVVTSIAVVERGGQGASLFVADRKTGAPVADADVVMWAGGKQQSSGKTDNDGLANLTMEVRGGEQGAEPENVWILARHGDDAALVTPWGYSFHSQNSNDLDAYVYTDRPVYRPGHTVHIKGIVRRDVNDTVVLPQVPSVTMTIEGGGKTVFEKDLPVSAHGTVTTDLNLESDAALGFYSIRLRMKDQPAGYGGFGYGNFEVQEYKKPEYQVTVKPAAQRIVQGNTLQAIIEARYFFGEPVPGAKVKYVVHTSTHYWWGEEDEGDDNAGGSEGEGSYPEEDDTYGATEQQEHEGVLDANGRLAISLPVSLDPKHEDQNFRIEARVTDAANREVSGHATVLATYGSFHINVEPVSYVVQGGQPVRVKVTAQDYDNKPVQTAVHLVSTLQKWDSVTHEYSKTTAATRDANTGADGTVLVDIPIGSSGDFKIAATAQTPEQRTVEGDTWVWVWNGAGQAYQENTQIQIVADKKSYQVGDTAHLLLVTGLKESWAVVTVEGNSVQSRRIVHGSGDSAAFDVPITAQSAPNVVVTAILVHDDQVATAQKKLKVPLTERTLTITATPDKQKYLPGETGTFDVFTADSNGNPVQADISFGEVDEALYSVRPDQSGDIVGAFYPSRYVYLQTQSSFEFYFSGQAGTKSPLLAELNTAAGLYHPRMSQVKPGSDLVMPKVRKAFPDTAYWNPNVRTGPEGHARVQFAFPDALTTWRTTVRAMTDDGKAGAMITRVLVRKNLIVRLAAPRFFRQGDETVLRVIAHNYLESAKEVTFALDMQGLDIIRGQTQKVTIPAKGESYVDWRVRSKTTGTATLTAKALTNEESDALEMTLPILPFGVKQRAAGTGVVYSGAGQNQWSFAYPAQSDAGTRGLTVTIAPSVAGTVFDALDYLTSYPWGCTEQTMSSFLPDLIVSEAVDKLHLKSPIDPKTLNDMVSAGIERLQDFQHDDGGWGWWPDDPSRVFMTAYVVSGLGQAKASHEIDKDKFDKGRAWLAKALANHPNMVPDLRAYVVYALATTGDAPKEAMNRAWTDRNKLTDEGLALLGLAFDAAGDARAKEAAELLEKKANVTDSDAHWDSNYDGLLEYWYDTSSETTAFALKLLVHQKPQSGLLSKSARWLAQHRDGDYWYTTKQTALVIEGLTDYLALSGELANESDVEVLVNGTSVGKRHFGPADAFGSPWRVKLSGDQVANGGQITIRKSGNGITYWSAENSWYSTDKRQYQKGTVALNITRDYYILQKKQDKPTDPITYDLAPLSGPVHIGDVIAVRLAIGGSSFSYVLAEDPIPAGTEFVPNASLYTLNHKPDWWADWFTRKEFHDDRAAFFNTEFSGRREYVYLLKVVNPGKFTISPAVAGPMYQPDTQTSSDPAALEVLP</sequence>
<feature type="domain" description="Alpha-2-macroglobulin" evidence="5">
    <location>
        <begin position="874"/>
        <end position="964"/>
    </location>
</feature>
<dbReference type="Pfam" id="PF00207">
    <property type="entry name" value="A2M"/>
    <property type="match status" value="1"/>
</dbReference>
<dbReference type="InterPro" id="IPR041555">
    <property type="entry name" value="MG3"/>
</dbReference>
<dbReference type="InterPro" id="IPR041246">
    <property type="entry name" value="Bact_MG10"/>
</dbReference>
<evidence type="ECO:0000259" key="4">
    <source>
        <dbReference type="SMART" id="SM01359"/>
    </source>
</evidence>
<feature type="region of interest" description="Disordered" evidence="2">
    <location>
        <begin position="455"/>
        <end position="487"/>
    </location>
</feature>
<dbReference type="KEGG" id="orp:MOP44_17065"/>
<dbReference type="SMART" id="SM01359">
    <property type="entry name" value="A2M_N_2"/>
    <property type="match status" value="1"/>
</dbReference>
<name>A0A9J7BIG0_9BACT</name>